<dbReference type="Proteomes" id="UP000002630">
    <property type="component" value="Linkage Group LG27"/>
</dbReference>
<evidence type="ECO:0000259" key="7">
    <source>
        <dbReference type="Pfam" id="PF04101"/>
    </source>
</evidence>
<dbReference type="EMBL" id="FN647726">
    <property type="protein sequence ID" value="CBJ28381.1"/>
    <property type="molecule type" value="Genomic_DNA"/>
</dbReference>
<evidence type="ECO:0000256" key="4">
    <source>
        <dbReference type="ARBA" id="ARBA00022679"/>
    </source>
</evidence>
<dbReference type="Pfam" id="PF04101">
    <property type="entry name" value="Glyco_tran_28_C"/>
    <property type="match status" value="1"/>
</dbReference>
<organism evidence="9 10">
    <name type="scientific">Ectocarpus siliculosus</name>
    <name type="common">Brown alga</name>
    <name type="synonym">Conferva siliculosa</name>
    <dbReference type="NCBI Taxonomy" id="2880"/>
    <lineage>
        <taxon>Eukaryota</taxon>
        <taxon>Sar</taxon>
        <taxon>Stramenopiles</taxon>
        <taxon>Ochrophyta</taxon>
        <taxon>PX clade</taxon>
        <taxon>Phaeophyceae</taxon>
        <taxon>Ectocarpales</taxon>
        <taxon>Ectocarpaceae</taxon>
        <taxon>Ectocarpus</taxon>
    </lineage>
</organism>
<evidence type="ECO:0000256" key="3">
    <source>
        <dbReference type="ARBA" id="ARBA00022676"/>
    </source>
</evidence>
<keyword evidence="3 9" id="KW-0328">Glycosyltransferase</keyword>
<protein>
    <recommendedName>
        <fullName evidence="2">monogalactosyldiacylglycerol synthase</fullName>
        <ecNumber evidence="2">2.4.1.46</ecNumber>
    </recommendedName>
</protein>
<evidence type="ECO:0000259" key="8">
    <source>
        <dbReference type="Pfam" id="PF06925"/>
    </source>
</evidence>
<reference evidence="9 10" key="1">
    <citation type="journal article" date="2010" name="Nature">
        <title>The Ectocarpus genome and the independent evolution of multicellularity in brown algae.</title>
        <authorList>
            <person name="Cock J.M."/>
            <person name="Sterck L."/>
            <person name="Rouze P."/>
            <person name="Scornet D."/>
            <person name="Allen A.E."/>
            <person name="Amoutzias G."/>
            <person name="Anthouard V."/>
            <person name="Artiguenave F."/>
            <person name="Aury J.M."/>
            <person name="Badger J.H."/>
            <person name="Beszteri B."/>
            <person name="Billiau K."/>
            <person name="Bonnet E."/>
            <person name="Bothwell J.H."/>
            <person name="Bowler C."/>
            <person name="Boyen C."/>
            <person name="Brownlee C."/>
            <person name="Carrano C.J."/>
            <person name="Charrier B."/>
            <person name="Cho G.Y."/>
            <person name="Coelho S.M."/>
            <person name="Collen J."/>
            <person name="Corre E."/>
            <person name="Da Silva C."/>
            <person name="Delage L."/>
            <person name="Delaroque N."/>
            <person name="Dittami S.M."/>
            <person name="Doulbeau S."/>
            <person name="Elias M."/>
            <person name="Farnham G."/>
            <person name="Gachon C.M."/>
            <person name="Gschloessl B."/>
            <person name="Heesch S."/>
            <person name="Jabbari K."/>
            <person name="Jubin C."/>
            <person name="Kawai H."/>
            <person name="Kimura K."/>
            <person name="Kloareg B."/>
            <person name="Kupper F.C."/>
            <person name="Lang D."/>
            <person name="Le Bail A."/>
            <person name="Leblanc C."/>
            <person name="Lerouge P."/>
            <person name="Lohr M."/>
            <person name="Lopez P.J."/>
            <person name="Martens C."/>
            <person name="Maumus F."/>
            <person name="Michel G."/>
            <person name="Miranda-Saavedra D."/>
            <person name="Morales J."/>
            <person name="Moreau H."/>
            <person name="Motomura T."/>
            <person name="Nagasato C."/>
            <person name="Napoli C.A."/>
            <person name="Nelson D.R."/>
            <person name="Nyvall-Collen P."/>
            <person name="Peters A.F."/>
            <person name="Pommier C."/>
            <person name="Potin P."/>
            <person name="Poulain J."/>
            <person name="Quesneville H."/>
            <person name="Read B."/>
            <person name="Rensing S.A."/>
            <person name="Ritter A."/>
            <person name="Rousvoal S."/>
            <person name="Samanta M."/>
            <person name="Samson G."/>
            <person name="Schroeder D.C."/>
            <person name="Segurens B."/>
            <person name="Strittmatter M."/>
            <person name="Tonon T."/>
            <person name="Tregear J.W."/>
            <person name="Valentin K."/>
            <person name="von Dassow P."/>
            <person name="Yamagishi T."/>
            <person name="Van de Peer Y."/>
            <person name="Wincker P."/>
        </authorList>
    </citation>
    <scope>NUCLEOTIDE SEQUENCE [LARGE SCALE GENOMIC DNA]</scope>
    <source>
        <strain evidence="10">Ec32 / CCAP1310/4</strain>
    </source>
</reference>
<accession>D7FH03</accession>
<dbReference type="InterPro" id="IPR009695">
    <property type="entry name" value="Diacylglyc_glucosyltr_N"/>
</dbReference>
<dbReference type="eggNOG" id="ENOG502QPXV">
    <property type="taxonomic scope" value="Eukaryota"/>
</dbReference>
<feature type="region of interest" description="Disordered" evidence="6">
    <location>
        <begin position="61"/>
        <end position="82"/>
    </location>
</feature>
<feature type="domain" description="Diacylglycerol glucosyltransferase N-terminal" evidence="8">
    <location>
        <begin position="256"/>
        <end position="425"/>
    </location>
</feature>
<sequence length="646" mass="68208">MAKKEEGNGSAANRATKRRRDSSASVALLASAALLSLVRCSEAFVLVPPAAHRAFTIALAPEATHSSSSSSSRIPMRRDARRERMATLGKVRWQQPVESGRGASLVAAGRGAWGEEVPQQQGSTAAAAASRVFSRSSSRSEAGGAAVGTLRMGAGRQGGTARGDIGRRLGRVRRAVSRVFRRGNGAGKVASSAAAAAAATGGAAGAPPPTSTSGGAVVDIDDVLRQSQLLLKREDEEGSGGSKRVLILMSDTGGGHRASAQALKAAFDELYPGAIDVDIVDLWTTHAPWPFNKFVEAYQYMAKRPPIWKAFWEYGRFPLTRRITNEVTNIQCHGHFRSALEEYEPDLVVSVHPLCQEVPIRVMKKMGGGAREIPFVTVVTDLGGAHPTWFHRDVDACFVPSDRLAVLARNCGLSPDKIRLHGLPIRPGFWGEQSAKADLQEKLGLKPGVKTCLVVGGGDGVGGLQGIADSVGHKLGEEKAETQVVVVCGTNNEVKTSLEKGSWASNVHMHVKGFVSNMDEWMGAVDCIVTKAGPGTIAEAMIRGLPIMLSAFLPGQEAGNVPFVTEGGFGSFSKDPAKIADTVSRWLRDDALLAEMSSKAREASRPQATYKICSDIGEMLFGSKADLDAGRRGVSTVPAGAGLSVA</sequence>
<feature type="region of interest" description="Disordered" evidence="6">
    <location>
        <begin position="1"/>
        <end position="22"/>
    </location>
</feature>
<dbReference type="InParanoid" id="D7FH03"/>
<gene>
    <name evidence="9" type="ORF">Esi_0104_0036</name>
</gene>
<proteinExistence type="inferred from homology"/>
<keyword evidence="10" id="KW-1185">Reference proteome</keyword>
<evidence type="ECO:0000256" key="2">
    <source>
        <dbReference type="ARBA" id="ARBA00012615"/>
    </source>
</evidence>
<comment type="similarity">
    <text evidence="1">Belongs to the glycosyltransferase 28 family.</text>
</comment>
<dbReference type="PANTHER" id="PTHR43025">
    <property type="entry name" value="MONOGALACTOSYLDIACYLGLYCEROL SYNTHASE"/>
    <property type="match status" value="1"/>
</dbReference>
<dbReference type="SUPFAM" id="SSF53756">
    <property type="entry name" value="UDP-Glycosyltransferase/glycogen phosphorylase"/>
    <property type="match status" value="1"/>
</dbReference>
<dbReference type="GO" id="GO:0031969">
    <property type="term" value="C:chloroplast membrane"/>
    <property type="evidence" value="ECO:0007669"/>
    <property type="project" value="UniProtKB-SubCell"/>
</dbReference>
<dbReference type="GO" id="GO:0009247">
    <property type="term" value="P:glycolipid biosynthetic process"/>
    <property type="evidence" value="ECO:0007669"/>
    <property type="project" value="InterPro"/>
</dbReference>
<evidence type="ECO:0000256" key="5">
    <source>
        <dbReference type="ARBA" id="ARBA00046299"/>
    </source>
</evidence>
<dbReference type="EMBL" id="FN649752">
    <property type="protein sequence ID" value="CBJ28381.1"/>
    <property type="molecule type" value="Genomic_DNA"/>
</dbReference>
<feature type="domain" description="Glycosyl transferase family 28 C-terminal" evidence="7">
    <location>
        <begin position="451"/>
        <end position="549"/>
    </location>
</feature>
<dbReference type="OrthoDB" id="200404at2759"/>
<dbReference type="Gene3D" id="3.40.50.2000">
    <property type="entry name" value="Glycogen Phosphorylase B"/>
    <property type="match status" value="1"/>
</dbReference>
<dbReference type="PANTHER" id="PTHR43025:SF3">
    <property type="entry name" value="MONOGALACTOSYLDIACYLGLYCEROL SYNTHASE 1, CHLOROPLASTIC"/>
    <property type="match status" value="1"/>
</dbReference>
<evidence type="ECO:0000256" key="6">
    <source>
        <dbReference type="SAM" id="MobiDB-lite"/>
    </source>
</evidence>
<dbReference type="EC" id="2.4.1.46" evidence="2"/>
<dbReference type="Pfam" id="PF06925">
    <property type="entry name" value="MGDG_synth"/>
    <property type="match status" value="1"/>
</dbReference>
<dbReference type="InterPro" id="IPR050519">
    <property type="entry name" value="Glycosyltransf_28_UgtP"/>
</dbReference>
<dbReference type="InterPro" id="IPR007235">
    <property type="entry name" value="Glyco_trans_28_C"/>
</dbReference>
<evidence type="ECO:0000313" key="10">
    <source>
        <dbReference type="Proteomes" id="UP000002630"/>
    </source>
</evidence>
<dbReference type="GO" id="GO:0046509">
    <property type="term" value="F:1,2-diacylglycerol 3-beta-galactosyltransferase activity"/>
    <property type="evidence" value="ECO:0007669"/>
    <property type="project" value="UniProtKB-EC"/>
</dbReference>
<keyword evidence="4 9" id="KW-0808">Transferase</keyword>
<comment type="subcellular location">
    <subcellularLocation>
        <location evidence="5">Plastid</location>
        <location evidence="5">Chloroplast membrane</location>
    </subcellularLocation>
</comment>
<evidence type="ECO:0000256" key="1">
    <source>
        <dbReference type="ARBA" id="ARBA00006962"/>
    </source>
</evidence>
<evidence type="ECO:0000313" key="9">
    <source>
        <dbReference type="EMBL" id="CBJ28381.1"/>
    </source>
</evidence>
<name>D7FH03_ECTSI</name>
<dbReference type="STRING" id="2880.D7FH03"/>
<dbReference type="AlphaFoldDB" id="D7FH03"/>